<organism evidence="3 4">
    <name type="scientific">Leptolyngbya cf. ectocarpi LEGE 11479</name>
    <dbReference type="NCBI Taxonomy" id="1828722"/>
    <lineage>
        <taxon>Bacteria</taxon>
        <taxon>Bacillati</taxon>
        <taxon>Cyanobacteriota</taxon>
        <taxon>Cyanophyceae</taxon>
        <taxon>Leptolyngbyales</taxon>
        <taxon>Leptolyngbyaceae</taxon>
        <taxon>Leptolyngbya group</taxon>
        <taxon>Leptolyngbya</taxon>
    </lineage>
</organism>
<dbReference type="AlphaFoldDB" id="A0A928ZV43"/>
<feature type="domain" description="DUF5673" evidence="2">
    <location>
        <begin position="159"/>
        <end position="227"/>
    </location>
</feature>
<keyword evidence="1" id="KW-0472">Membrane</keyword>
<accession>A0A928ZV43</accession>
<gene>
    <name evidence="3" type="ORF">IQ260_15250</name>
</gene>
<dbReference type="EMBL" id="JADEXP010000135">
    <property type="protein sequence ID" value="MBE9068006.1"/>
    <property type="molecule type" value="Genomic_DNA"/>
</dbReference>
<feature type="transmembrane region" description="Helical" evidence="1">
    <location>
        <begin position="143"/>
        <end position="161"/>
    </location>
</feature>
<name>A0A928ZV43_LEPEC</name>
<dbReference type="RefSeq" id="WP_193993959.1">
    <property type="nucleotide sequence ID" value="NZ_JADEXP010000135.1"/>
</dbReference>
<feature type="transmembrane region" description="Helical" evidence="1">
    <location>
        <begin position="6"/>
        <end position="26"/>
    </location>
</feature>
<feature type="transmembrane region" description="Helical" evidence="1">
    <location>
        <begin position="38"/>
        <end position="58"/>
    </location>
</feature>
<protein>
    <recommendedName>
        <fullName evidence="2">DUF5673 domain-containing protein</fullName>
    </recommendedName>
</protein>
<evidence type="ECO:0000256" key="1">
    <source>
        <dbReference type="SAM" id="Phobius"/>
    </source>
</evidence>
<comment type="caution">
    <text evidence="3">The sequence shown here is derived from an EMBL/GenBank/DDBJ whole genome shotgun (WGS) entry which is preliminary data.</text>
</comment>
<sequence>MAWFLSYILSVGLSLLVGYGLLVKAMGQSAARRQMSHALPWIVLGFAIAFTSAFTAVWKQSVWSFIHLAYIISVSLWLLIWPVRKRKAGSLQLNVGRTWHNRMLFWIGIAEFAIAAMITWIAWLTLTEVANSSIEVAQLSLKVAFWWVLAAFIFALGLNKLELRDNGLCFLYNFIPWQRMKSYTWDTNYPNILVIQIHPRFVFLPASMNIRVPEQHRDAIDRVVQTYIPCSPPDSLALS</sequence>
<proteinExistence type="predicted"/>
<feature type="transmembrane region" description="Helical" evidence="1">
    <location>
        <begin position="104"/>
        <end position="123"/>
    </location>
</feature>
<evidence type="ECO:0000313" key="3">
    <source>
        <dbReference type="EMBL" id="MBE9068006.1"/>
    </source>
</evidence>
<dbReference type="Pfam" id="PF18923">
    <property type="entry name" value="DUF5673"/>
    <property type="match status" value="1"/>
</dbReference>
<feature type="transmembrane region" description="Helical" evidence="1">
    <location>
        <begin position="64"/>
        <end position="83"/>
    </location>
</feature>
<keyword evidence="1" id="KW-1133">Transmembrane helix</keyword>
<reference evidence="3" key="1">
    <citation type="submission" date="2020-10" db="EMBL/GenBank/DDBJ databases">
        <authorList>
            <person name="Castelo-Branco R."/>
            <person name="Eusebio N."/>
            <person name="Adriana R."/>
            <person name="Vieira A."/>
            <person name="Brugerolle De Fraissinette N."/>
            <person name="Rezende De Castro R."/>
            <person name="Schneider M.P."/>
            <person name="Vasconcelos V."/>
            <person name="Leao P.N."/>
        </authorList>
    </citation>
    <scope>NUCLEOTIDE SEQUENCE</scope>
    <source>
        <strain evidence="3">LEGE 11479</strain>
    </source>
</reference>
<evidence type="ECO:0000259" key="2">
    <source>
        <dbReference type="Pfam" id="PF18923"/>
    </source>
</evidence>
<dbReference type="InterPro" id="IPR043730">
    <property type="entry name" value="DUF5673"/>
</dbReference>
<evidence type="ECO:0000313" key="4">
    <source>
        <dbReference type="Proteomes" id="UP000615026"/>
    </source>
</evidence>
<keyword evidence="1" id="KW-0812">Transmembrane</keyword>
<dbReference type="Proteomes" id="UP000615026">
    <property type="component" value="Unassembled WGS sequence"/>
</dbReference>
<keyword evidence="4" id="KW-1185">Reference proteome</keyword>